<keyword evidence="1" id="KW-1133">Transmembrane helix</keyword>
<evidence type="ECO:0000313" key="4">
    <source>
        <dbReference type="EMBL" id="SDD98173.1"/>
    </source>
</evidence>
<evidence type="ECO:0000259" key="3">
    <source>
        <dbReference type="Pfam" id="PF19040"/>
    </source>
</evidence>
<gene>
    <name evidence="4" type="ORF">SAMN05421872_11326</name>
</gene>
<feature type="transmembrane region" description="Helical" evidence="1">
    <location>
        <begin position="51"/>
        <end position="70"/>
    </location>
</feature>
<dbReference type="STRING" id="1045774.SAMN05421872_11326"/>
<dbReference type="AlphaFoldDB" id="A0A1G6Z7B7"/>
<dbReference type="Proteomes" id="UP000199034">
    <property type="component" value="Unassembled WGS sequence"/>
</dbReference>
<evidence type="ECO:0000313" key="5">
    <source>
        <dbReference type="Proteomes" id="UP000199034"/>
    </source>
</evidence>
<feature type="transmembrane region" description="Helical" evidence="1">
    <location>
        <begin position="372"/>
        <end position="397"/>
    </location>
</feature>
<feature type="transmembrane region" description="Helical" evidence="1">
    <location>
        <begin position="27"/>
        <end position="45"/>
    </location>
</feature>
<keyword evidence="1" id="KW-0812">Transmembrane</keyword>
<dbReference type="InterPro" id="IPR002656">
    <property type="entry name" value="Acyl_transf_3_dom"/>
</dbReference>
<dbReference type="Pfam" id="PF01757">
    <property type="entry name" value="Acyl_transf_3"/>
    <property type="match status" value="1"/>
</dbReference>
<dbReference type="EMBL" id="FMZM01000013">
    <property type="protein sequence ID" value="SDD98173.1"/>
    <property type="molecule type" value="Genomic_DNA"/>
</dbReference>
<name>A0A1G6Z7B7_9ACTN</name>
<dbReference type="Pfam" id="PF19040">
    <property type="entry name" value="SGNH"/>
    <property type="match status" value="1"/>
</dbReference>
<feature type="transmembrane region" description="Helical" evidence="1">
    <location>
        <begin position="219"/>
        <end position="237"/>
    </location>
</feature>
<feature type="domain" description="SGNH" evidence="3">
    <location>
        <begin position="452"/>
        <end position="683"/>
    </location>
</feature>
<feature type="transmembrane region" description="Helical" evidence="1">
    <location>
        <begin position="298"/>
        <end position="318"/>
    </location>
</feature>
<dbReference type="PANTHER" id="PTHR23028">
    <property type="entry name" value="ACETYLTRANSFERASE"/>
    <property type="match status" value="1"/>
</dbReference>
<sequence>MFRRVSAVSRHRESPATSKGFRPDIEGLRAVAVLSVLIYHAGLAWVPGGYVGVDVFFVISGFLITSLMVREVERRGRLGLADFWARRARRLLPASTLALVFSAVVALVCLPVNNRKDFGGDIVSAALYVVNWRLGAREVDYLAENVGSSPVQHYWSLAVEEQFYVVWPLLIAAVVALARARWRTGLLVTITAISVASFVFSLSYAVAQPGLAFFVSTTRIWELGVGALLAIAFPTLVRLPSALRAVLGWAGLALIAYSVLELGSTTVWPGTATLMPVLGTAAAILAGGGLTVRWGPGLLLGLRPAVWIGGLSYSLYLWHWPFLVAAEGLWGHLRVREGLLVVLASAIPAWLSYRYVETPFRHLPRFALPRPALLAGAAGMAVSTVAGLALVASFSLVDTVDEASADEAIGARALQDPRFADTDWAALRSVDAMRPSPLDAYTDYPGINTDGCVVKRETEAYETCEYGDPDAERTVVLVGDSKAAQWFSPVRTIAEDAGWRLVVVAKNGCPFAASTLLKDNKRNPSCESWQPWALQTIEDLDPDVVVTVTRHSQALPPGGTSTDDYTQAAMVDGIVEYWEQLVGDGITVVPILDTPPPVSATVPDCVQEHLDDLTQCVSLKERSVPRSGAPRQLEAARRVPEVRIVDMSDVLCPDGVRCPPVIGNVLVYRGGSHLTDTYARSATSALSARLARATDGLLGSA</sequence>
<dbReference type="InterPro" id="IPR043968">
    <property type="entry name" value="SGNH"/>
</dbReference>
<feature type="domain" description="Acyltransferase 3" evidence="2">
    <location>
        <begin position="24"/>
        <end position="352"/>
    </location>
</feature>
<feature type="transmembrane region" description="Helical" evidence="1">
    <location>
        <begin position="162"/>
        <end position="178"/>
    </location>
</feature>
<feature type="transmembrane region" description="Helical" evidence="1">
    <location>
        <begin position="266"/>
        <end position="286"/>
    </location>
</feature>
<dbReference type="GO" id="GO:0009103">
    <property type="term" value="P:lipopolysaccharide biosynthetic process"/>
    <property type="evidence" value="ECO:0007669"/>
    <property type="project" value="TreeGrafter"/>
</dbReference>
<keyword evidence="4" id="KW-0808">Transferase</keyword>
<protein>
    <submittedName>
        <fullName evidence="4">Peptidoglycan/LPS O-acetylase OafA/YrhL, contains acyltransferase and SGNH-hydrolase domains</fullName>
    </submittedName>
</protein>
<accession>A0A1G6Z7B7</accession>
<keyword evidence="4" id="KW-0012">Acyltransferase</keyword>
<keyword evidence="5" id="KW-1185">Reference proteome</keyword>
<reference evidence="4 5" key="1">
    <citation type="submission" date="2016-10" db="EMBL/GenBank/DDBJ databases">
        <authorList>
            <person name="de Groot N.N."/>
        </authorList>
    </citation>
    <scope>NUCLEOTIDE SEQUENCE [LARGE SCALE GENOMIC DNA]</scope>
    <source>
        <strain evidence="4 5">CGMCC 4.6858</strain>
    </source>
</reference>
<keyword evidence="1" id="KW-0472">Membrane</keyword>
<dbReference type="GO" id="GO:0016747">
    <property type="term" value="F:acyltransferase activity, transferring groups other than amino-acyl groups"/>
    <property type="evidence" value="ECO:0007669"/>
    <property type="project" value="InterPro"/>
</dbReference>
<dbReference type="GO" id="GO:0016787">
    <property type="term" value="F:hydrolase activity"/>
    <property type="evidence" value="ECO:0007669"/>
    <property type="project" value="UniProtKB-KW"/>
</dbReference>
<feature type="transmembrane region" description="Helical" evidence="1">
    <location>
        <begin position="185"/>
        <end position="207"/>
    </location>
</feature>
<organism evidence="4 5">
    <name type="scientific">Nocardioides lianchengensis</name>
    <dbReference type="NCBI Taxonomy" id="1045774"/>
    <lineage>
        <taxon>Bacteria</taxon>
        <taxon>Bacillati</taxon>
        <taxon>Actinomycetota</taxon>
        <taxon>Actinomycetes</taxon>
        <taxon>Propionibacteriales</taxon>
        <taxon>Nocardioidaceae</taxon>
        <taxon>Nocardioides</taxon>
    </lineage>
</organism>
<evidence type="ECO:0000256" key="1">
    <source>
        <dbReference type="SAM" id="Phobius"/>
    </source>
</evidence>
<feature type="transmembrane region" description="Helical" evidence="1">
    <location>
        <begin position="338"/>
        <end position="356"/>
    </location>
</feature>
<feature type="transmembrane region" description="Helical" evidence="1">
    <location>
        <begin position="91"/>
        <end position="113"/>
    </location>
</feature>
<dbReference type="InterPro" id="IPR050879">
    <property type="entry name" value="Acyltransferase_3"/>
</dbReference>
<feature type="transmembrane region" description="Helical" evidence="1">
    <location>
        <begin position="242"/>
        <end position="260"/>
    </location>
</feature>
<evidence type="ECO:0000259" key="2">
    <source>
        <dbReference type="Pfam" id="PF01757"/>
    </source>
</evidence>
<proteinExistence type="predicted"/>
<dbReference type="GO" id="GO:0016020">
    <property type="term" value="C:membrane"/>
    <property type="evidence" value="ECO:0007669"/>
    <property type="project" value="TreeGrafter"/>
</dbReference>
<keyword evidence="4" id="KW-0378">Hydrolase</keyword>
<dbReference type="PANTHER" id="PTHR23028:SF53">
    <property type="entry name" value="ACYL_TRANSF_3 DOMAIN-CONTAINING PROTEIN"/>
    <property type="match status" value="1"/>
</dbReference>